<dbReference type="InterPro" id="IPR002328">
    <property type="entry name" value="ADH_Zn_CS"/>
</dbReference>
<dbReference type="SUPFAM" id="SSF51735">
    <property type="entry name" value="NAD(P)-binding Rossmann-fold domains"/>
    <property type="match status" value="1"/>
</dbReference>
<feature type="region of interest" description="Disordered" evidence="7">
    <location>
        <begin position="243"/>
        <end position="275"/>
    </location>
</feature>
<dbReference type="PANTHER" id="PTHR43161">
    <property type="entry name" value="SORBITOL DEHYDROGENASE"/>
    <property type="match status" value="1"/>
</dbReference>
<dbReference type="Pfam" id="PF08240">
    <property type="entry name" value="ADH_N"/>
    <property type="match status" value="1"/>
</dbReference>
<dbReference type="Pfam" id="PF00107">
    <property type="entry name" value="ADH_zinc_N"/>
    <property type="match status" value="2"/>
</dbReference>
<dbReference type="SUPFAM" id="SSF50129">
    <property type="entry name" value="GroES-like"/>
    <property type="match status" value="1"/>
</dbReference>
<dbReference type="InterPro" id="IPR013154">
    <property type="entry name" value="ADH-like_N"/>
</dbReference>
<evidence type="ECO:0000256" key="2">
    <source>
        <dbReference type="ARBA" id="ARBA00008072"/>
    </source>
</evidence>
<dbReference type="Proteomes" id="UP001219901">
    <property type="component" value="Chromosome"/>
</dbReference>
<keyword evidence="5" id="KW-0560">Oxidoreductase</keyword>
<reference evidence="11" key="3">
    <citation type="submission" date="2023-06" db="EMBL/GenBank/DDBJ databases">
        <title>Pangenomics reveal diversification of enzyme families and niche specialization in globally abundant SAR202 bacteria.</title>
        <authorList>
            <person name="Saw J.H.W."/>
        </authorList>
    </citation>
    <scope>NUCLEOTIDE SEQUENCE [LARGE SCALE GENOMIC DNA]</scope>
    <source>
        <strain evidence="11">JH1073</strain>
    </source>
</reference>
<dbReference type="InterPro" id="IPR036291">
    <property type="entry name" value="NAD(P)-bd_dom_sf"/>
</dbReference>
<reference evidence="10" key="2">
    <citation type="journal article" date="2023" name="Nat. Commun.">
        <title>Cultivation of marine bacteria of the SAR202 clade.</title>
        <authorList>
            <person name="Lim Y."/>
            <person name="Seo J.H."/>
            <person name="Giovannoni S.J."/>
            <person name="Kang I."/>
            <person name="Cho J.C."/>
        </authorList>
    </citation>
    <scope>NUCLEOTIDE SEQUENCE</scope>
    <source>
        <strain evidence="10">JH1073</strain>
    </source>
</reference>
<sequence>MQAIVLHGKNDLRFDPEYPTPTPKAGEVLLRLTYSSICQTDIEMWQHGMFGDRGARVLGHEAAGVVEELGEGVNVPGIEVGTRVAVENVRTCGQCFFCRKGTSQLCENGRNFGFSDDGGLAEYGVWPAELVIPLPDNMPNEEAPLAEPTSVAVHAVENANVTVGETAAVVGCGVVGLCTLQVLKAAGLKVVAIDPREQSLKIAHELGADAVLNPTTEDIASLLPQIADAIRNGRDLSPFLREGAGGRVDGSSEPSHSMTSATNEIAAGPKSSDDARAKTDFDNYIGPDVVIETAGAPSTGVDAANWVRRGGRAVIVGFSHQSQDDINFGRLHQGEKTILASSATSTGGYQKAVNLIASGAVNVKPLISALVPLDKGIEDGFERMLRPEKDVYRILVGNG</sequence>
<evidence type="ECO:0000313" key="12">
    <source>
        <dbReference type="Proteomes" id="UP001321249"/>
    </source>
</evidence>
<evidence type="ECO:0000256" key="6">
    <source>
        <dbReference type="RuleBase" id="RU361277"/>
    </source>
</evidence>
<evidence type="ECO:0000256" key="5">
    <source>
        <dbReference type="ARBA" id="ARBA00023002"/>
    </source>
</evidence>
<accession>A0AAJ5ZEV0</accession>
<evidence type="ECO:0000259" key="8">
    <source>
        <dbReference type="SMART" id="SM00829"/>
    </source>
</evidence>
<dbReference type="EMBL" id="WMBE01000003">
    <property type="protein sequence ID" value="MDG0867689.1"/>
    <property type="molecule type" value="Genomic_DNA"/>
</dbReference>
<comment type="similarity">
    <text evidence="2 6">Belongs to the zinc-containing alcohol dehydrogenase family.</text>
</comment>
<name>A0AAJ5ZEV0_9CHLR</name>
<evidence type="ECO:0000313" key="10">
    <source>
        <dbReference type="EMBL" id="WFG39943.1"/>
    </source>
</evidence>
<dbReference type="GO" id="GO:0016491">
    <property type="term" value="F:oxidoreductase activity"/>
    <property type="evidence" value="ECO:0007669"/>
    <property type="project" value="UniProtKB-KW"/>
</dbReference>
<keyword evidence="4 6" id="KW-0862">Zinc</keyword>
<dbReference type="RefSeq" id="WP_342826293.1">
    <property type="nucleotide sequence ID" value="NZ_CP046146.1"/>
</dbReference>
<dbReference type="Gene3D" id="3.90.180.10">
    <property type="entry name" value="Medium-chain alcohol dehydrogenases, catalytic domain"/>
    <property type="match status" value="2"/>
</dbReference>
<dbReference type="InterPro" id="IPR013149">
    <property type="entry name" value="ADH-like_C"/>
</dbReference>
<dbReference type="AlphaFoldDB" id="A0AAJ5ZEV0"/>
<feature type="domain" description="Enoyl reductase (ER)" evidence="8">
    <location>
        <begin position="8"/>
        <end position="396"/>
    </location>
</feature>
<evidence type="ECO:0000256" key="7">
    <source>
        <dbReference type="SAM" id="MobiDB-lite"/>
    </source>
</evidence>
<dbReference type="PANTHER" id="PTHR43161:SF23">
    <property type="entry name" value="(R,R)-BUTANEDIOL DEHYDROGENASE-RELATED"/>
    <property type="match status" value="1"/>
</dbReference>
<evidence type="ECO:0000256" key="3">
    <source>
        <dbReference type="ARBA" id="ARBA00022723"/>
    </source>
</evidence>
<protein>
    <submittedName>
        <fullName evidence="10">Alcohol dehydrogenase catalytic domain-containing protein</fullName>
    </submittedName>
</protein>
<feature type="compositionally biased region" description="Polar residues" evidence="7">
    <location>
        <begin position="252"/>
        <end position="263"/>
    </location>
</feature>
<dbReference type="SMART" id="SM00829">
    <property type="entry name" value="PKS_ER"/>
    <property type="match status" value="1"/>
</dbReference>
<evidence type="ECO:0000256" key="4">
    <source>
        <dbReference type="ARBA" id="ARBA00022833"/>
    </source>
</evidence>
<evidence type="ECO:0000313" key="9">
    <source>
        <dbReference type="EMBL" id="MDG0867689.1"/>
    </source>
</evidence>
<dbReference type="Gene3D" id="3.40.50.720">
    <property type="entry name" value="NAD(P)-binding Rossmann-like Domain"/>
    <property type="match status" value="2"/>
</dbReference>
<evidence type="ECO:0000313" key="11">
    <source>
        <dbReference type="Proteomes" id="UP001219901"/>
    </source>
</evidence>
<proteinExistence type="inferred from homology"/>
<keyword evidence="11" id="KW-1185">Reference proteome</keyword>
<dbReference type="InterPro" id="IPR011032">
    <property type="entry name" value="GroES-like_sf"/>
</dbReference>
<reference evidence="11 12" key="1">
    <citation type="submission" date="2019-11" db="EMBL/GenBank/DDBJ databases">
        <authorList>
            <person name="Cho J.-C."/>
        </authorList>
    </citation>
    <scope>NUCLEOTIDE SEQUENCE [LARGE SCALE GENOMIC DNA]</scope>
    <source>
        <strain evidence="10 11">JH1073</strain>
        <strain evidence="9 12">JH702</strain>
    </source>
</reference>
<organism evidence="10 11">
    <name type="scientific">Candidatus Lucifugimonas marina</name>
    <dbReference type="NCBI Taxonomy" id="3038979"/>
    <lineage>
        <taxon>Bacteria</taxon>
        <taxon>Bacillati</taxon>
        <taxon>Chloroflexota</taxon>
        <taxon>Dehalococcoidia</taxon>
        <taxon>SAR202 cluster</taxon>
        <taxon>Candidatus Lucifugimonadales</taxon>
        <taxon>Candidatus Lucifugimonadaceae</taxon>
        <taxon>Candidatus Lucifugimonas</taxon>
    </lineage>
</organism>
<keyword evidence="3 6" id="KW-0479">Metal-binding</keyword>
<dbReference type="GO" id="GO:0008270">
    <property type="term" value="F:zinc ion binding"/>
    <property type="evidence" value="ECO:0007669"/>
    <property type="project" value="InterPro"/>
</dbReference>
<evidence type="ECO:0000256" key="1">
    <source>
        <dbReference type="ARBA" id="ARBA00001947"/>
    </source>
</evidence>
<dbReference type="Proteomes" id="UP001321249">
    <property type="component" value="Unassembled WGS sequence"/>
</dbReference>
<dbReference type="EMBL" id="CP046147">
    <property type="protein sequence ID" value="WFG39943.1"/>
    <property type="molecule type" value="Genomic_DNA"/>
</dbReference>
<dbReference type="PROSITE" id="PS00059">
    <property type="entry name" value="ADH_ZINC"/>
    <property type="match status" value="1"/>
</dbReference>
<dbReference type="InterPro" id="IPR020843">
    <property type="entry name" value="ER"/>
</dbReference>
<comment type="cofactor">
    <cofactor evidence="1 6">
        <name>Zn(2+)</name>
        <dbReference type="ChEBI" id="CHEBI:29105"/>
    </cofactor>
</comment>
<gene>
    <name evidence="9" type="ORF">GKO46_11485</name>
    <name evidence="10" type="ORF">GKO48_10050</name>
</gene>